<dbReference type="InterPro" id="IPR007492">
    <property type="entry name" value="LytTR_DNA-bd_dom"/>
</dbReference>
<dbReference type="InterPro" id="IPR039420">
    <property type="entry name" value="WalR-like"/>
</dbReference>
<feature type="modified residue" description="4-aspartylphosphate" evidence="2">
    <location>
        <position position="58"/>
    </location>
</feature>
<dbReference type="GO" id="GO:0005829">
    <property type="term" value="C:cytosol"/>
    <property type="evidence" value="ECO:0007669"/>
    <property type="project" value="TreeGrafter"/>
</dbReference>
<dbReference type="SMART" id="SM00448">
    <property type="entry name" value="REC"/>
    <property type="match status" value="1"/>
</dbReference>
<organism evidence="5 6">
    <name type="scientific">Aquitalea magnusonii</name>
    <dbReference type="NCBI Taxonomy" id="332411"/>
    <lineage>
        <taxon>Bacteria</taxon>
        <taxon>Pseudomonadati</taxon>
        <taxon>Pseudomonadota</taxon>
        <taxon>Betaproteobacteria</taxon>
        <taxon>Neisseriales</taxon>
        <taxon>Chromobacteriaceae</taxon>
        <taxon>Aquitalea</taxon>
    </lineage>
</organism>
<dbReference type="GO" id="GO:0000976">
    <property type="term" value="F:transcription cis-regulatory region binding"/>
    <property type="evidence" value="ECO:0007669"/>
    <property type="project" value="TreeGrafter"/>
</dbReference>
<keyword evidence="2" id="KW-0597">Phosphoprotein</keyword>
<dbReference type="SUPFAM" id="SSF52172">
    <property type="entry name" value="CheY-like"/>
    <property type="match status" value="1"/>
</dbReference>
<dbReference type="GO" id="GO:0032993">
    <property type="term" value="C:protein-DNA complex"/>
    <property type="evidence" value="ECO:0007669"/>
    <property type="project" value="TreeGrafter"/>
</dbReference>
<dbReference type="RefSeq" id="WP_110313035.1">
    <property type="nucleotide sequence ID" value="NZ_QJKC01000003.1"/>
</dbReference>
<keyword evidence="6" id="KW-1185">Reference proteome</keyword>
<evidence type="ECO:0000256" key="2">
    <source>
        <dbReference type="PROSITE-ProRule" id="PRU00169"/>
    </source>
</evidence>
<dbReference type="Proteomes" id="UP000248395">
    <property type="component" value="Unassembled WGS sequence"/>
</dbReference>
<evidence type="ECO:0000256" key="1">
    <source>
        <dbReference type="ARBA" id="ARBA00023125"/>
    </source>
</evidence>
<feature type="domain" description="HTH LytTR-type" evidence="4">
    <location>
        <begin position="134"/>
        <end position="241"/>
    </location>
</feature>
<accession>A0A318JMK9</accession>
<sequence length="244" mass="27289">MGTVERLRVLVVDDEPLARERMVALVAQCGGSAVAALGDAAAASDWLERHAADVLLLDISMPGINGVELARRLRQRPLPPQLIFTTAHEHYAVDAFELDAADYLLKPVRLERLRQALDKAARRCGGKPAIEAHFSVRHRDRLLTIPFSEVRYLKAEQKYVSLVTADGEYLLDESLVALEQRLGDSVLRIHRNCLVMRHALQELLRTGNADEELWAVRLRGITQPLAVSRRQLPAIRASLRQISS</sequence>
<dbReference type="Gene3D" id="2.40.50.1020">
    <property type="entry name" value="LytTr DNA-binding domain"/>
    <property type="match status" value="1"/>
</dbReference>
<dbReference type="GO" id="GO:0000156">
    <property type="term" value="F:phosphorelay response regulator activity"/>
    <property type="evidence" value="ECO:0007669"/>
    <property type="project" value="TreeGrafter"/>
</dbReference>
<keyword evidence="1" id="KW-0238">DNA-binding</keyword>
<comment type="caution">
    <text evidence="5">The sequence shown here is derived from an EMBL/GenBank/DDBJ whole genome shotgun (WGS) entry which is preliminary data.</text>
</comment>
<dbReference type="Pfam" id="PF04397">
    <property type="entry name" value="LytTR"/>
    <property type="match status" value="1"/>
</dbReference>
<evidence type="ECO:0000259" key="3">
    <source>
        <dbReference type="PROSITE" id="PS50110"/>
    </source>
</evidence>
<dbReference type="PANTHER" id="PTHR48111:SF3">
    <property type="entry name" value="TRANSCRIPTIONAL REGULATORY PROTEIN BTSR"/>
    <property type="match status" value="1"/>
</dbReference>
<dbReference type="InterPro" id="IPR011006">
    <property type="entry name" value="CheY-like_superfamily"/>
</dbReference>
<dbReference type="InterPro" id="IPR001789">
    <property type="entry name" value="Sig_transdc_resp-reg_receiver"/>
</dbReference>
<gene>
    <name evidence="5" type="ORF">DFR38_10396</name>
</gene>
<dbReference type="PROSITE" id="PS50110">
    <property type="entry name" value="RESPONSE_REGULATORY"/>
    <property type="match status" value="1"/>
</dbReference>
<dbReference type="Gene3D" id="3.40.50.2300">
    <property type="match status" value="1"/>
</dbReference>
<dbReference type="PANTHER" id="PTHR48111">
    <property type="entry name" value="REGULATOR OF RPOS"/>
    <property type="match status" value="1"/>
</dbReference>
<dbReference type="AlphaFoldDB" id="A0A318JMK9"/>
<dbReference type="GO" id="GO:0006355">
    <property type="term" value="P:regulation of DNA-templated transcription"/>
    <property type="evidence" value="ECO:0007669"/>
    <property type="project" value="TreeGrafter"/>
</dbReference>
<evidence type="ECO:0000259" key="4">
    <source>
        <dbReference type="PROSITE" id="PS50930"/>
    </source>
</evidence>
<reference evidence="5 6" key="1">
    <citation type="submission" date="2018-05" db="EMBL/GenBank/DDBJ databases">
        <title>Genomic Encyclopedia of Type Strains, Phase IV (KMG-IV): sequencing the most valuable type-strain genomes for metagenomic binning, comparative biology and taxonomic classification.</title>
        <authorList>
            <person name="Goeker M."/>
        </authorList>
    </citation>
    <scope>NUCLEOTIDE SEQUENCE [LARGE SCALE GENOMIC DNA]</scope>
    <source>
        <strain evidence="5 6">DSM 25134</strain>
    </source>
</reference>
<proteinExistence type="predicted"/>
<protein>
    <submittedName>
        <fullName evidence="5">LytTR family two component transcriptional regulator</fullName>
    </submittedName>
</protein>
<feature type="domain" description="Response regulatory" evidence="3">
    <location>
        <begin position="8"/>
        <end position="121"/>
    </location>
</feature>
<dbReference type="EMBL" id="QJKC01000003">
    <property type="protein sequence ID" value="PXX49916.1"/>
    <property type="molecule type" value="Genomic_DNA"/>
</dbReference>
<dbReference type="OrthoDB" id="236568at2"/>
<dbReference type="PROSITE" id="PS50930">
    <property type="entry name" value="HTH_LYTTR"/>
    <property type="match status" value="1"/>
</dbReference>
<evidence type="ECO:0000313" key="5">
    <source>
        <dbReference type="EMBL" id="PXX49916.1"/>
    </source>
</evidence>
<name>A0A318JMK9_9NEIS</name>
<evidence type="ECO:0000313" key="6">
    <source>
        <dbReference type="Proteomes" id="UP000248395"/>
    </source>
</evidence>
<dbReference type="Pfam" id="PF00072">
    <property type="entry name" value="Response_reg"/>
    <property type="match status" value="1"/>
</dbReference>
<dbReference type="SMART" id="SM00850">
    <property type="entry name" value="LytTR"/>
    <property type="match status" value="1"/>
</dbReference>